<organism evidence="8 9">
    <name type="scientific">Corchorus capsularis</name>
    <name type="common">Jute</name>
    <dbReference type="NCBI Taxonomy" id="210143"/>
    <lineage>
        <taxon>Eukaryota</taxon>
        <taxon>Viridiplantae</taxon>
        <taxon>Streptophyta</taxon>
        <taxon>Embryophyta</taxon>
        <taxon>Tracheophyta</taxon>
        <taxon>Spermatophyta</taxon>
        <taxon>Magnoliopsida</taxon>
        <taxon>eudicotyledons</taxon>
        <taxon>Gunneridae</taxon>
        <taxon>Pentapetalae</taxon>
        <taxon>rosids</taxon>
        <taxon>malvids</taxon>
        <taxon>Malvales</taxon>
        <taxon>Malvaceae</taxon>
        <taxon>Grewioideae</taxon>
        <taxon>Apeibeae</taxon>
        <taxon>Corchorus</taxon>
    </lineage>
</organism>
<comment type="similarity">
    <text evidence="1">Belongs to the FHY3/FAR1 family.</text>
</comment>
<dbReference type="InterPro" id="IPR006564">
    <property type="entry name" value="Znf_PMZ"/>
</dbReference>
<evidence type="ECO:0000256" key="6">
    <source>
        <dbReference type="SAM" id="MobiDB-lite"/>
    </source>
</evidence>
<evidence type="ECO:0000259" key="7">
    <source>
        <dbReference type="PROSITE" id="PS50966"/>
    </source>
</evidence>
<keyword evidence="9" id="KW-1185">Reference proteome</keyword>
<evidence type="ECO:0000256" key="4">
    <source>
        <dbReference type="ARBA" id="ARBA00022833"/>
    </source>
</evidence>
<keyword evidence="2" id="KW-0479">Metal-binding</keyword>
<dbReference type="PANTHER" id="PTHR31669">
    <property type="entry name" value="PROTEIN FAR1-RELATED SEQUENCE 10-RELATED"/>
    <property type="match status" value="1"/>
</dbReference>
<dbReference type="Pfam" id="PF10551">
    <property type="entry name" value="MULE"/>
    <property type="match status" value="2"/>
</dbReference>
<gene>
    <name evidence="8" type="ORF">CCACVL1_27822</name>
</gene>
<feature type="region of interest" description="Disordered" evidence="6">
    <location>
        <begin position="1"/>
        <end position="38"/>
    </location>
</feature>
<dbReference type="EMBL" id="AWWV01014982">
    <property type="protein sequence ID" value="OMO54390.1"/>
    <property type="molecule type" value="Genomic_DNA"/>
</dbReference>
<dbReference type="STRING" id="210143.A0A1R3G8P8"/>
<dbReference type="OrthoDB" id="641338at2759"/>
<dbReference type="InterPro" id="IPR018289">
    <property type="entry name" value="MULE_transposase_dom"/>
</dbReference>
<dbReference type="InterPro" id="IPR004330">
    <property type="entry name" value="FAR1_DNA_bnd_dom"/>
</dbReference>
<feature type="domain" description="SWIM-type" evidence="7">
    <location>
        <begin position="622"/>
        <end position="658"/>
    </location>
</feature>
<evidence type="ECO:0000256" key="2">
    <source>
        <dbReference type="ARBA" id="ARBA00022723"/>
    </source>
</evidence>
<evidence type="ECO:0000256" key="5">
    <source>
        <dbReference type="PROSITE-ProRule" id="PRU00325"/>
    </source>
</evidence>
<accession>A0A1R3G8P8</accession>
<dbReference type="Gramene" id="OMO54390">
    <property type="protein sequence ID" value="OMO54390"/>
    <property type="gene ID" value="CCACVL1_27822"/>
</dbReference>
<dbReference type="OMA" id="CHEYAFK"/>
<dbReference type="Pfam" id="PF03101">
    <property type="entry name" value="FAR1"/>
    <property type="match status" value="2"/>
</dbReference>
<feature type="region of interest" description="Disordered" evidence="6">
    <location>
        <begin position="778"/>
        <end position="808"/>
    </location>
</feature>
<evidence type="ECO:0000313" key="9">
    <source>
        <dbReference type="Proteomes" id="UP000188268"/>
    </source>
</evidence>
<dbReference type="InterPro" id="IPR031052">
    <property type="entry name" value="FHY3/FAR1"/>
</dbReference>
<reference evidence="8 9" key="1">
    <citation type="submission" date="2013-09" db="EMBL/GenBank/DDBJ databases">
        <title>Corchorus capsularis genome sequencing.</title>
        <authorList>
            <person name="Alam M."/>
            <person name="Haque M.S."/>
            <person name="Islam M.S."/>
            <person name="Emdad E.M."/>
            <person name="Islam M.M."/>
            <person name="Ahmed B."/>
            <person name="Halim A."/>
            <person name="Hossen Q.M.M."/>
            <person name="Hossain M.Z."/>
            <person name="Ahmed R."/>
            <person name="Khan M.M."/>
            <person name="Islam R."/>
            <person name="Rashid M.M."/>
            <person name="Khan S.A."/>
            <person name="Rahman M.S."/>
            <person name="Alam M."/>
        </authorList>
    </citation>
    <scope>NUCLEOTIDE SEQUENCE [LARGE SCALE GENOMIC DNA]</scope>
    <source>
        <strain evidence="9">cv. CVL-1</strain>
        <tissue evidence="8">Whole seedling</tissue>
    </source>
</reference>
<evidence type="ECO:0000256" key="3">
    <source>
        <dbReference type="ARBA" id="ARBA00022771"/>
    </source>
</evidence>
<dbReference type="GO" id="GO:0006355">
    <property type="term" value="P:regulation of DNA-templated transcription"/>
    <property type="evidence" value="ECO:0007669"/>
    <property type="project" value="InterPro"/>
</dbReference>
<dbReference type="PROSITE" id="PS50966">
    <property type="entry name" value="ZF_SWIM"/>
    <property type="match status" value="2"/>
</dbReference>
<feature type="compositionally biased region" description="Polar residues" evidence="6">
    <location>
        <begin position="1"/>
        <end position="34"/>
    </location>
</feature>
<protein>
    <recommendedName>
        <fullName evidence="7">SWIM-type domain-containing protein</fullName>
    </recommendedName>
</protein>
<comment type="caution">
    <text evidence="8">The sequence shown here is derived from an EMBL/GenBank/DDBJ whole genome shotgun (WGS) entry which is preliminary data.</text>
</comment>
<keyword evidence="4" id="KW-0862">Zinc</keyword>
<keyword evidence="3 5" id="KW-0863">Zinc-finger</keyword>
<dbReference type="InterPro" id="IPR007527">
    <property type="entry name" value="Znf_SWIM"/>
</dbReference>
<evidence type="ECO:0000313" key="8">
    <source>
        <dbReference type="EMBL" id="OMO54390.1"/>
    </source>
</evidence>
<dbReference type="SMART" id="SM00575">
    <property type="entry name" value="ZnF_PMZ"/>
    <property type="match status" value="2"/>
</dbReference>
<evidence type="ECO:0000256" key="1">
    <source>
        <dbReference type="ARBA" id="ARBA00005889"/>
    </source>
</evidence>
<feature type="domain" description="SWIM-type" evidence="7">
    <location>
        <begin position="1351"/>
        <end position="1387"/>
    </location>
</feature>
<dbReference type="PANTHER" id="PTHR31669:SF228">
    <property type="entry name" value="PROTEIN FAR1-RELATED SEQUENCE 8"/>
    <property type="match status" value="1"/>
</dbReference>
<dbReference type="Proteomes" id="UP000188268">
    <property type="component" value="Unassembled WGS sequence"/>
</dbReference>
<sequence>MTGDSSFSPTDHQALSSSPNLHLTIEEGSQNSEQLFDEDGNELEMEGDDLEIEGDDVDIDSNGLGIDGNGLDIESNGLQNDCDQMLEIEDNHESNGVDTTAVDLENGMSQVKDYPPPLVGMEFESYDDAYNYYNCYAKELGFAIRVKSSWTKRNSKEKRGAVLCCNCEGFKTIKEANSRRKETRTGCLAMIRLRLVESNRWRVDEVKLEHNHLFDHERAQNCKSHKKMDAVAKRKVEPTVDVEVQTIKLYRTPVVDPVGYGSSNSLEGEFSENVDRSKRLKLKKGDSQIIYNYFSRTQLTHPNFVYLMDLNDEGYLRNVFWIDSRSRAAYGYFGDVVVIDTTCLSNKYEIPLVAFVGVNHHGQSILLGCGLLADDTFGTYVWLFRAWLTCMSGRPPQTIITDHCRAMQNAIAEVFPRAHHRLHLSHVVQSILENLGELQESGVFQIMLNRTIYDSLKVDEFEMGWDDLIRRFGIVDHAWLRSLYEERERWAPVYVKDTFFAGLCTFRNGESMSSFFDGYVHKQTSLEEFFDIYELVLQKKHKKEAVNDLESRDSSPMLKTRCYYELQLSKLYTNEIFRRFQDEVVMMSSCLSITQVHANGPVVTYMIKEREGEGDPRDIRNFDVIYDKAGLEVRCICSCFNFNGYLCRHGLCVLESNGVEEIPFQYILSRWRKDFKRLYIPDLGSNNVDIANPVQWFDHLYRRSMQVVEEGMTSQDHYMVAWQAFKESLNKVRLVADKHCPSSLRNFSRSLTRRPPSILISTSAPVTPFFNNLRLRSAAASRRPGRRRSRHTQMEMEEEEAHHLSHEQLAEGKCEGDSISELVCEPTELDLDGQNGLLEEGKKEFVAPAVGMEFESYDDAYNYYNCYAKEVGFRVRVKNSWFKRNSREKYGAVLCCSSQGFKRIKDVNRLRKETRTGCPAMIRMRVVDSKRWRVLEVTLEHNHLLGGKIYKSIKKMGSGTKRKTQSSSDAEVQTVKLYRALVIDAGGNGNSNSNAREVRNFSEHPNQLNLKKGDSQAIYNYLCRMQLTNPNFFYLMDFSDEGRLRNAFWVDSRCRASCGYFGDVIYIDNTCLSNRYETPLAALVGINHHGQTVLLGCGLLAGETAESYTWLFKAWLTCVSGQCPQTIITDRCKALQNAITEVFPKSNHRFSLSHIMKQVPEKLGGLRNYDAIRKTFVKAVYETLKVIEFEAAWGFMIQHFGVTDHEWLRGLYEDRAQWAPVYLKETYFAGMSAARPGESLSPFFDKYVHKQTPLKEFLDKYELALQKKHKEETLADIESRNSSPTLRTRCSFELQLSKLYTREIFKRFQFEVEEMYSCFSTTQLHVDGPIIIFLVKERVLAEGNRREIRDYEVLYNRTAGEVRCICSCFNFCGYLCRHALCVLNFNGVEEIPSKYILSRWKKDYKRLYVPDQGSNNVDVVDRIQWFNQLYRSALQVVEEGAISLDHYKVSLQAFEESLKRVHDIEEKQEQHTL</sequence>
<dbReference type="Pfam" id="PF04434">
    <property type="entry name" value="SWIM"/>
    <property type="match status" value="2"/>
</dbReference>
<dbReference type="GO" id="GO:0008270">
    <property type="term" value="F:zinc ion binding"/>
    <property type="evidence" value="ECO:0007669"/>
    <property type="project" value="UniProtKB-KW"/>
</dbReference>
<name>A0A1R3G8P8_COCAP</name>
<proteinExistence type="inferred from homology"/>